<dbReference type="GO" id="GO:0051301">
    <property type="term" value="P:cell division"/>
    <property type="evidence" value="ECO:0007669"/>
    <property type="project" value="UniProtKB-KW"/>
</dbReference>
<keyword evidence="12" id="KW-1185">Reference proteome</keyword>
<feature type="coiled-coil region" evidence="9">
    <location>
        <begin position="349"/>
        <end position="426"/>
    </location>
</feature>
<evidence type="ECO:0000256" key="5">
    <source>
        <dbReference type="ARBA" id="ARBA00022776"/>
    </source>
</evidence>
<feature type="coiled-coil region" evidence="9">
    <location>
        <begin position="162"/>
        <end position="263"/>
    </location>
</feature>
<dbReference type="Gene3D" id="1.10.418.60">
    <property type="entry name" value="Ncd80 complex, Nuf2 subunit"/>
    <property type="match status" value="1"/>
</dbReference>
<dbReference type="Pfam" id="PF03800">
    <property type="entry name" value="Nuf2"/>
    <property type="match status" value="1"/>
</dbReference>
<evidence type="ECO:0000259" key="10">
    <source>
        <dbReference type="Pfam" id="PF03800"/>
    </source>
</evidence>
<comment type="caution">
    <text evidence="11">The sequence shown here is derived from an EMBL/GenBank/DDBJ whole genome shotgun (WGS) entry which is preliminary data.</text>
</comment>
<feature type="domain" description="Kinetochore protein Nuf2 N-terminal" evidence="10">
    <location>
        <begin position="5"/>
        <end position="133"/>
    </location>
</feature>
<proteinExistence type="inferred from homology"/>
<dbReference type="AlphaFoldDB" id="A0AA39C9P5"/>
<keyword evidence="3" id="KW-0158">Chromosome</keyword>
<protein>
    <recommendedName>
        <fullName evidence="10">Kinetochore protein Nuf2 N-terminal domain-containing protein</fullName>
    </recommendedName>
</protein>
<evidence type="ECO:0000256" key="9">
    <source>
        <dbReference type="SAM" id="Coils"/>
    </source>
</evidence>
<dbReference type="Proteomes" id="UP001168990">
    <property type="component" value="Unassembled WGS sequence"/>
</dbReference>
<sequence>MDSTVESVYSILSELNLPATLENLRNPTEAFMIHIISEFLQRFQIDVAAIKRTTLEQNSALRVTNPENAIIVSLINLREVMCIIGNEIFLKDFSINDFTSPGTKRTRTHLKFIANFALYARNARTNMQQRINEVLTRGQYIDDVRKKKQSIIEVINKNASEVANNKVNNENLKSNIEVIQKNIEIRKCEANKLDGNYKISDEKRLNTIERYQAKCAELKKLKEISEHLKNKVVKEPESFKLRLQELEEECNSKKEKRTSVQEAIQSKKPMIQNLENALAFVRKQRTKLPEVIDLQIKLIECNQMNESLKRQIEEATHLIDLEANRDREDEEKVTVKEVKKCEMQCEEKLNKLRSIHNELLAEKKALERKLMNYEAQEVELCIERDNIRGKIVELEAKINQFLRQCQELCNNKIKDMEMAHENAEEQMQLMN</sequence>
<dbReference type="EMBL" id="JAQQBS010001423">
    <property type="protein sequence ID" value="KAK0160507.1"/>
    <property type="molecule type" value="Genomic_DNA"/>
</dbReference>
<evidence type="ECO:0000313" key="11">
    <source>
        <dbReference type="EMBL" id="KAK0160507.1"/>
    </source>
</evidence>
<evidence type="ECO:0000256" key="4">
    <source>
        <dbReference type="ARBA" id="ARBA00022618"/>
    </source>
</evidence>
<accession>A0AA39C9P5</accession>
<keyword evidence="5" id="KW-0498">Mitosis</keyword>
<keyword evidence="4" id="KW-0132">Cell division</keyword>
<evidence type="ECO:0000313" key="12">
    <source>
        <dbReference type="Proteomes" id="UP001168990"/>
    </source>
</evidence>
<comment type="similarity">
    <text evidence="2">Belongs to the NUF2 family.</text>
</comment>
<name>A0AA39C9P5_9HYME</name>
<evidence type="ECO:0000256" key="6">
    <source>
        <dbReference type="ARBA" id="ARBA00023054"/>
    </source>
</evidence>
<evidence type="ECO:0000256" key="8">
    <source>
        <dbReference type="ARBA" id="ARBA00023328"/>
    </source>
</evidence>
<organism evidence="11 12">
    <name type="scientific">Microctonus aethiopoides</name>
    <dbReference type="NCBI Taxonomy" id="144406"/>
    <lineage>
        <taxon>Eukaryota</taxon>
        <taxon>Metazoa</taxon>
        <taxon>Ecdysozoa</taxon>
        <taxon>Arthropoda</taxon>
        <taxon>Hexapoda</taxon>
        <taxon>Insecta</taxon>
        <taxon>Pterygota</taxon>
        <taxon>Neoptera</taxon>
        <taxon>Endopterygota</taxon>
        <taxon>Hymenoptera</taxon>
        <taxon>Apocrita</taxon>
        <taxon>Ichneumonoidea</taxon>
        <taxon>Braconidae</taxon>
        <taxon>Euphorinae</taxon>
        <taxon>Microctonus</taxon>
    </lineage>
</organism>
<evidence type="ECO:0000256" key="3">
    <source>
        <dbReference type="ARBA" id="ARBA00022454"/>
    </source>
</evidence>
<evidence type="ECO:0000256" key="2">
    <source>
        <dbReference type="ARBA" id="ARBA00005498"/>
    </source>
</evidence>
<gene>
    <name evidence="11" type="ORF">PV328_007911</name>
</gene>
<dbReference type="InterPro" id="IPR005549">
    <property type="entry name" value="Kinetochore_Nuf2_N"/>
</dbReference>
<comment type="subcellular location">
    <subcellularLocation>
        <location evidence="1">Chromosome</location>
        <location evidence="1">Centromere</location>
    </subcellularLocation>
</comment>
<keyword evidence="6 9" id="KW-0175">Coiled coil</keyword>
<dbReference type="GO" id="GO:0031262">
    <property type="term" value="C:Ndc80 complex"/>
    <property type="evidence" value="ECO:0007669"/>
    <property type="project" value="InterPro"/>
</dbReference>
<evidence type="ECO:0000256" key="1">
    <source>
        <dbReference type="ARBA" id="ARBA00004584"/>
    </source>
</evidence>
<reference evidence="11" key="2">
    <citation type="submission" date="2023-03" db="EMBL/GenBank/DDBJ databases">
        <authorList>
            <person name="Inwood S.N."/>
            <person name="Skelly J.G."/>
            <person name="Guhlin J."/>
            <person name="Harrop T.W.R."/>
            <person name="Goldson S.G."/>
            <person name="Dearden P.K."/>
        </authorList>
    </citation>
    <scope>NUCLEOTIDE SEQUENCE</scope>
    <source>
        <strain evidence="11">Irish</strain>
        <tissue evidence="11">Whole body</tissue>
    </source>
</reference>
<reference evidence="11" key="1">
    <citation type="journal article" date="2023" name="bioRxiv">
        <title>Scaffold-level genome assemblies of two parasitoid biocontrol wasps reveal the parthenogenesis mechanism and an associated novel virus.</title>
        <authorList>
            <person name="Inwood S."/>
            <person name="Skelly J."/>
            <person name="Guhlin J."/>
            <person name="Harrop T."/>
            <person name="Goldson S."/>
            <person name="Dearden P."/>
        </authorList>
    </citation>
    <scope>NUCLEOTIDE SEQUENCE</scope>
    <source>
        <strain evidence="11">Irish</strain>
        <tissue evidence="11">Whole body</tissue>
    </source>
</reference>
<evidence type="ECO:0000256" key="7">
    <source>
        <dbReference type="ARBA" id="ARBA00023306"/>
    </source>
</evidence>
<dbReference type="InterPro" id="IPR038275">
    <property type="entry name" value="Nuf2_N_sf"/>
</dbReference>
<keyword evidence="7" id="KW-0131">Cell cycle</keyword>
<keyword evidence="8" id="KW-0137">Centromere</keyword>
<feature type="coiled-coil region" evidence="9">
    <location>
        <begin position="298"/>
        <end position="325"/>
    </location>
</feature>